<protein>
    <submittedName>
        <fullName evidence="1">Uncharacterized protein</fullName>
    </submittedName>
</protein>
<reference evidence="2" key="1">
    <citation type="journal article" date="2014" name="Proc. Natl. Acad. Sci. U.S.A.">
        <title>Extensive sampling of basidiomycete genomes demonstrates inadequacy of the white-rot/brown-rot paradigm for wood decay fungi.</title>
        <authorList>
            <person name="Riley R."/>
            <person name="Salamov A.A."/>
            <person name="Brown D.W."/>
            <person name="Nagy L.G."/>
            <person name="Floudas D."/>
            <person name="Held B.W."/>
            <person name="Levasseur A."/>
            <person name="Lombard V."/>
            <person name="Morin E."/>
            <person name="Otillar R."/>
            <person name="Lindquist E.A."/>
            <person name="Sun H."/>
            <person name="LaButti K.M."/>
            <person name="Schmutz J."/>
            <person name="Jabbour D."/>
            <person name="Luo H."/>
            <person name="Baker S.E."/>
            <person name="Pisabarro A.G."/>
            <person name="Walton J.D."/>
            <person name="Blanchette R.A."/>
            <person name="Henrissat B."/>
            <person name="Martin F."/>
            <person name="Cullen D."/>
            <person name="Hibbett D.S."/>
            <person name="Grigoriev I.V."/>
        </authorList>
    </citation>
    <scope>NUCLEOTIDE SEQUENCE [LARGE SCALE GENOMIC DNA]</scope>
    <source>
        <strain evidence="2">MUCL 33604</strain>
    </source>
</reference>
<dbReference type="InParanoid" id="A0A067QNC5"/>
<evidence type="ECO:0000313" key="1">
    <source>
        <dbReference type="EMBL" id="KDQ64136.1"/>
    </source>
</evidence>
<dbReference type="Proteomes" id="UP000027265">
    <property type="component" value="Unassembled WGS sequence"/>
</dbReference>
<accession>A0A067QNC5</accession>
<proteinExistence type="predicted"/>
<name>A0A067QNC5_9AGAM</name>
<sequence>MPAGSPTTSSPCSSASCFTSLPQKTIPLAAIADTSEQGRSSQIFGGRDVRDFKKSYSSCLECCIWGRTDSSLPPNLLVNRRELRRGAAALYWANLRLISPEMFRSTFRKYASASFKQRRKGVCHSPKDPTSRAVPLISVLAGRADRRTYMTEGHQVMEGEGCEVRGVQAEVSTCHSCVPVTHDEAVR</sequence>
<dbReference type="EMBL" id="KL197709">
    <property type="protein sequence ID" value="KDQ64136.1"/>
    <property type="molecule type" value="Genomic_DNA"/>
</dbReference>
<dbReference type="AlphaFoldDB" id="A0A067QNC5"/>
<evidence type="ECO:0000313" key="2">
    <source>
        <dbReference type="Proteomes" id="UP000027265"/>
    </source>
</evidence>
<keyword evidence="2" id="KW-1185">Reference proteome</keyword>
<dbReference type="HOGENOM" id="CLU_1447885_0_0_1"/>
<organism evidence="1 2">
    <name type="scientific">Jaapia argillacea MUCL 33604</name>
    <dbReference type="NCBI Taxonomy" id="933084"/>
    <lineage>
        <taxon>Eukaryota</taxon>
        <taxon>Fungi</taxon>
        <taxon>Dikarya</taxon>
        <taxon>Basidiomycota</taxon>
        <taxon>Agaricomycotina</taxon>
        <taxon>Agaricomycetes</taxon>
        <taxon>Agaricomycetidae</taxon>
        <taxon>Jaapiales</taxon>
        <taxon>Jaapiaceae</taxon>
        <taxon>Jaapia</taxon>
    </lineage>
</organism>
<gene>
    <name evidence="1" type="ORF">JAAARDRAFT_217366</name>
</gene>